<sequence length="154" mass="17606">MRKPLAFLFILLASLSAQAQSSRLDELLSILEAKKGLRIAKTDVNISDKKFVLIKDFDEYTERNFIILKGNLVTMVEVFDDKKTGETTSKIFTGDMVRTNKNLISIRLDKQESKPLSVPLTKALLLAEQKQILYLLDLNTKERWIDESSLTKKN</sequence>
<gene>
    <name evidence="2" type="ORF">DBX24_08795</name>
</gene>
<dbReference type="EMBL" id="CP029149">
    <property type="protein sequence ID" value="QHN66160.1"/>
    <property type="molecule type" value="Genomic_DNA"/>
</dbReference>
<feature type="signal peptide" evidence="1">
    <location>
        <begin position="1"/>
        <end position="19"/>
    </location>
</feature>
<evidence type="ECO:0000256" key="1">
    <source>
        <dbReference type="SAM" id="SignalP"/>
    </source>
</evidence>
<keyword evidence="3" id="KW-1185">Reference proteome</keyword>
<protein>
    <submittedName>
        <fullName evidence="2">Uncharacterized protein</fullName>
    </submittedName>
</protein>
<reference evidence="2 3" key="1">
    <citation type="submission" date="2018-04" db="EMBL/GenBank/DDBJ databases">
        <title>Characteristic and Complete Genome Sequencing of A Novel Member of Infective Endocarditis Causative Bacteria: Bergeyella cardium QL-PH.</title>
        <authorList>
            <person name="Pan H."/>
            <person name="Sun E."/>
            <person name="Zhang Y."/>
        </authorList>
    </citation>
    <scope>NUCLEOTIDE SEQUENCE [LARGE SCALE GENOMIC DNA]</scope>
    <source>
        <strain evidence="2 3">HPQL</strain>
    </source>
</reference>
<evidence type="ECO:0000313" key="3">
    <source>
        <dbReference type="Proteomes" id="UP000464318"/>
    </source>
</evidence>
<dbReference type="OrthoDB" id="1270560at2"/>
<accession>A0A6P1QZQ1</accession>
<dbReference type="KEGG" id="bcad:DBX24_08795"/>
<proteinExistence type="predicted"/>
<name>A0A6P1QZQ1_9FLAO</name>
<keyword evidence="1" id="KW-0732">Signal</keyword>
<dbReference type="Proteomes" id="UP000464318">
    <property type="component" value="Chromosome"/>
</dbReference>
<evidence type="ECO:0000313" key="2">
    <source>
        <dbReference type="EMBL" id="QHN66160.1"/>
    </source>
</evidence>
<feature type="chain" id="PRO_5027066649" evidence="1">
    <location>
        <begin position="20"/>
        <end position="154"/>
    </location>
</feature>
<dbReference type="AlphaFoldDB" id="A0A6P1QZQ1"/>
<organism evidence="2 3">
    <name type="scientific">Bergeyella cardium</name>
    <dbReference type="NCBI Taxonomy" id="1585976"/>
    <lineage>
        <taxon>Bacteria</taxon>
        <taxon>Pseudomonadati</taxon>
        <taxon>Bacteroidota</taxon>
        <taxon>Flavobacteriia</taxon>
        <taxon>Flavobacteriales</taxon>
        <taxon>Weeksellaceae</taxon>
        <taxon>Bergeyella</taxon>
    </lineage>
</organism>